<feature type="domain" description="ThuA-like" evidence="2">
    <location>
        <begin position="90"/>
        <end position="287"/>
    </location>
</feature>
<dbReference type="SUPFAM" id="SSF52317">
    <property type="entry name" value="Class I glutamine amidotransferase-like"/>
    <property type="match status" value="1"/>
</dbReference>
<evidence type="ECO:0000313" key="4">
    <source>
        <dbReference type="EMBL" id="QDU66404.1"/>
    </source>
</evidence>
<name>A0A518BHH5_9BACT</name>
<protein>
    <submittedName>
        <fullName evidence="4">Trehalose utilization</fullName>
    </submittedName>
</protein>
<reference evidence="4 5" key="1">
    <citation type="submission" date="2019-02" db="EMBL/GenBank/DDBJ databases">
        <title>Deep-cultivation of Planctomycetes and their phenomic and genomic characterization uncovers novel biology.</title>
        <authorList>
            <person name="Wiegand S."/>
            <person name="Jogler M."/>
            <person name="Boedeker C."/>
            <person name="Pinto D."/>
            <person name="Vollmers J."/>
            <person name="Rivas-Marin E."/>
            <person name="Kohn T."/>
            <person name="Peeters S.H."/>
            <person name="Heuer A."/>
            <person name="Rast P."/>
            <person name="Oberbeckmann S."/>
            <person name="Bunk B."/>
            <person name="Jeske O."/>
            <person name="Meyerdierks A."/>
            <person name="Storesund J.E."/>
            <person name="Kallscheuer N."/>
            <person name="Luecker S."/>
            <person name="Lage O.M."/>
            <person name="Pohl T."/>
            <person name="Merkel B.J."/>
            <person name="Hornburger P."/>
            <person name="Mueller R.-W."/>
            <person name="Bruemmer F."/>
            <person name="Labrenz M."/>
            <person name="Spormann A.M."/>
            <person name="Op den Camp H."/>
            <person name="Overmann J."/>
            <person name="Amann R."/>
            <person name="Jetten M.S.M."/>
            <person name="Mascher T."/>
            <person name="Medema M.H."/>
            <person name="Devos D.P."/>
            <person name="Kaster A.-K."/>
            <person name="Ovreas L."/>
            <person name="Rohde M."/>
            <person name="Galperin M.Y."/>
            <person name="Jogler C."/>
        </authorList>
    </citation>
    <scope>NUCLEOTIDE SEQUENCE [LARGE SCALE GENOMIC DNA]</scope>
    <source>
        <strain evidence="4 5">Pla133</strain>
    </source>
</reference>
<dbReference type="Pfam" id="PF06283">
    <property type="entry name" value="ThuA"/>
    <property type="match status" value="1"/>
</dbReference>
<dbReference type="InterPro" id="IPR029010">
    <property type="entry name" value="ThuA-like"/>
</dbReference>
<feature type="region of interest" description="Disordered" evidence="1">
    <location>
        <begin position="17"/>
        <end position="36"/>
    </location>
</feature>
<dbReference type="GO" id="GO:0016788">
    <property type="term" value="F:hydrolase activity, acting on ester bonds"/>
    <property type="evidence" value="ECO:0007669"/>
    <property type="project" value="UniProtKB-ARBA"/>
</dbReference>
<organism evidence="4 5">
    <name type="scientific">Engelhardtia mirabilis</name>
    <dbReference type="NCBI Taxonomy" id="2528011"/>
    <lineage>
        <taxon>Bacteria</taxon>
        <taxon>Pseudomonadati</taxon>
        <taxon>Planctomycetota</taxon>
        <taxon>Planctomycetia</taxon>
        <taxon>Planctomycetia incertae sedis</taxon>
        <taxon>Engelhardtia</taxon>
    </lineage>
</organism>
<sequence>MRLPTVPLVFLAACGGSAPSPTPESEAGSAPEQHSVPPHVVFVTGDEEYRSEESMPMLASILEREFGFRTTVCYALSEEGEIDPNRLDHIDGLEALEDADLMVLFTRFRQLPDEELDRILAFVDSGKPLVGLRTSTHAFRYPDDHPRAAAMNEIWPQRVFGQKWITHHGHFDDGDEPLTDVTIAPGAEQRSILRGVEPFQAFSWLYHVQGGGDTLPISAEPLLFGEALRSSHEAEFERFPKVNPVAWTKSHRFPGGYARVFFTTLGHPYDFRDENMRRLAVQGMLWALEREDLIGEDGVPVEAPDYDPSNSGFGQVYRKGLFPHAPRRGSSASFELAQGDVIALVGGGFADRTRFDGQIEARLQAGLAEMNVGLRNLGWEGDEVTRFADLEYPGLGGGSIVRGWSGDDFEPQTRPFGVPTREDWLTEVGADTILACFGMSESFAGEAGLADFEADLHHFLDELDRRSFNGGESKPQVVLVSPVAHESLGFPMPDGSAHDGDVARYTEVMARVARERDLLFVDLYAPTRAAIDAGEGPLTSDGIHPDAAGYRLCAEVIAQALGVAEAEGADLDELATLARAKDHLWFARFRTGNSEYVHGRRVKPFGVDDFPPRFAALAERLVAADEDIWNAVGGVR</sequence>
<evidence type="ECO:0000313" key="5">
    <source>
        <dbReference type="Proteomes" id="UP000316921"/>
    </source>
</evidence>
<dbReference type="Proteomes" id="UP000316921">
    <property type="component" value="Chromosome"/>
</dbReference>
<evidence type="ECO:0000256" key="1">
    <source>
        <dbReference type="SAM" id="MobiDB-lite"/>
    </source>
</evidence>
<feature type="domain" description="SGNH hydrolase-type esterase" evidence="3">
    <location>
        <begin position="399"/>
        <end position="552"/>
    </location>
</feature>
<dbReference type="EMBL" id="CP036287">
    <property type="protein sequence ID" value="QDU66404.1"/>
    <property type="molecule type" value="Genomic_DNA"/>
</dbReference>
<dbReference type="RefSeq" id="WP_145064231.1">
    <property type="nucleotide sequence ID" value="NZ_CP036287.1"/>
</dbReference>
<dbReference type="InterPro" id="IPR029062">
    <property type="entry name" value="Class_I_gatase-like"/>
</dbReference>
<dbReference type="KEGG" id="pbap:Pla133_14750"/>
<dbReference type="Gene3D" id="3.40.50.1110">
    <property type="entry name" value="SGNH hydrolase"/>
    <property type="match status" value="1"/>
</dbReference>
<dbReference type="Pfam" id="PF13472">
    <property type="entry name" value="Lipase_GDSL_2"/>
    <property type="match status" value="1"/>
</dbReference>
<gene>
    <name evidence="4" type="ORF">Pla133_14750</name>
</gene>
<dbReference type="Gene3D" id="3.40.50.880">
    <property type="match status" value="1"/>
</dbReference>
<dbReference type="SUPFAM" id="SSF52266">
    <property type="entry name" value="SGNH hydrolase"/>
    <property type="match status" value="1"/>
</dbReference>
<keyword evidence="5" id="KW-1185">Reference proteome</keyword>
<proteinExistence type="predicted"/>
<dbReference type="AlphaFoldDB" id="A0A518BHH5"/>
<evidence type="ECO:0000259" key="3">
    <source>
        <dbReference type="Pfam" id="PF13472"/>
    </source>
</evidence>
<dbReference type="CDD" id="cd01834">
    <property type="entry name" value="SGNH_hydrolase_like_2"/>
    <property type="match status" value="1"/>
</dbReference>
<accession>A0A518BHH5</accession>
<dbReference type="InterPro" id="IPR013830">
    <property type="entry name" value="SGNH_hydro"/>
</dbReference>
<evidence type="ECO:0000259" key="2">
    <source>
        <dbReference type="Pfam" id="PF06283"/>
    </source>
</evidence>
<dbReference type="InterPro" id="IPR036514">
    <property type="entry name" value="SGNH_hydro_sf"/>
</dbReference>